<reference evidence="2" key="1">
    <citation type="journal article" date="2022" name="bioRxiv">
        <title>Sequencing and chromosome-scale assembly of the giantPleurodeles waltlgenome.</title>
        <authorList>
            <person name="Brown T."/>
            <person name="Elewa A."/>
            <person name="Iarovenko S."/>
            <person name="Subramanian E."/>
            <person name="Araus A.J."/>
            <person name="Petzold A."/>
            <person name="Susuki M."/>
            <person name="Suzuki K.-i.T."/>
            <person name="Hayashi T."/>
            <person name="Toyoda A."/>
            <person name="Oliveira C."/>
            <person name="Osipova E."/>
            <person name="Leigh N.D."/>
            <person name="Simon A."/>
            <person name="Yun M.H."/>
        </authorList>
    </citation>
    <scope>NUCLEOTIDE SEQUENCE</scope>
    <source>
        <strain evidence="2">20211129_DDA</strain>
        <tissue evidence="2">Liver</tissue>
    </source>
</reference>
<dbReference type="EMBL" id="JANPWB010000002">
    <property type="protein sequence ID" value="KAJ1211963.1"/>
    <property type="molecule type" value="Genomic_DNA"/>
</dbReference>
<evidence type="ECO:0000313" key="2">
    <source>
        <dbReference type="EMBL" id="KAJ1211963.1"/>
    </source>
</evidence>
<gene>
    <name evidence="2" type="ORF">NDU88_007311</name>
</gene>
<sequence>MPQILALLLERRELEDADATDPVTAAREEGWRTLMRDAQEGWRTWMRDAEEGWRTRVRDAEEGWRTWMRDAEEGWRTRMRDAEEGWRKRMPLIVALLLERGGMEDTDATDPGTASREEGWRTLMRDAEEGWRTRMRDADTAARKRTDGGPG</sequence>
<evidence type="ECO:0000256" key="1">
    <source>
        <dbReference type="SAM" id="MobiDB-lite"/>
    </source>
</evidence>
<proteinExistence type="predicted"/>
<accession>A0AAV7WF21</accession>
<feature type="compositionally biased region" description="Basic and acidic residues" evidence="1">
    <location>
        <begin position="115"/>
        <end position="151"/>
    </location>
</feature>
<dbReference type="AlphaFoldDB" id="A0AAV7WF21"/>
<keyword evidence="3" id="KW-1185">Reference proteome</keyword>
<name>A0AAV7WF21_PLEWA</name>
<comment type="caution">
    <text evidence="2">The sequence shown here is derived from an EMBL/GenBank/DDBJ whole genome shotgun (WGS) entry which is preliminary data.</text>
</comment>
<feature type="region of interest" description="Disordered" evidence="1">
    <location>
        <begin position="103"/>
        <end position="151"/>
    </location>
</feature>
<dbReference type="Proteomes" id="UP001066276">
    <property type="component" value="Chromosome 1_2"/>
</dbReference>
<organism evidence="2 3">
    <name type="scientific">Pleurodeles waltl</name>
    <name type="common">Iberian ribbed newt</name>
    <dbReference type="NCBI Taxonomy" id="8319"/>
    <lineage>
        <taxon>Eukaryota</taxon>
        <taxon>Metazoa</taxon>
        <taxon>Chordata</taxon>
        <taxon>Craniata</taxon>
        <taxon>Vertebrata</taxon>
        <taxon>Euteleostomi</taxon>
        <taxon>Amphibia</taxon>
        <taxon>Batrachia</taxon>
        <taxon>Caudata</taxon>
        <taxon>Salamandroidea</taxon>
        <taxon>Salamandridae</taxon>
        <taxon>Pleurodelinae</taxon>
        <taxon>Pleurodeles</taxon>
    </lineage>
</organism>
<evidence type="ECO:0000313" key="3">
    <source>
        <dbReference type="Proteomes" id="UP001066276"/>
    </source>
</evidence>
<protein>
    <submittedName>
        <fullName evidence="2">Uncharacterized protein</fullName>
    </submittedName>
</protein>